<dbReference type="SUPFAM" id="SSF52540">
    <property type="entry name" value="P-loop containing nucleoside triphosphate hydrolases"/>
    <property type="match status" value="1"/>
</dbReference>
<dbReference type="Pfam" id="PF13189">
    <property type="entry name" value="Cytidylate_kin2"/>
    <property type="match status" value="1"/>
</dbReference>
<organism evidence="1 2">
    <name type="scientific">Frisingicoccus caecimuris</name>
    <dbReference type="NCBI Taxonomy" id="1796636"/>
    <lineage>
        <taxon>Bacteria</taxon>
        <taxon>Bacillati</taxon>
        <taxon>Bacillota</taxon>
        <taxon>Clostridia</taxon>
        <taxon>Lachnospirales</taxon>
        <taxon>Lachnospiraceae</taxon>
        <taxon>Frisingicoccus</taxon>
    </lineage>
</organism>
<reference evidence="1 2" key="1">
    <citation type="submission" date="2019-03" db="EMBL/GenBank/DDBJ databases">
        <title>Genomic Encyclopedia of Type Strains, Phase IV (KMG-IV): sequencing the most valuable type-strain genomes for metagenomic binning, comparative biology and taxonomic classification.</title>
        <authorList>
            <person name="Goeker M."/>
        </authorList>
    </citation>
    <scope>NUCLEOTIDE SEQUENCE [LARGE SCALE GENOMIC DNA]</scope>
    <source>
        <strain evidence="1 2">DSM 28559</strain>
    </source>
</reference>
<keyword evidence="1" id="KW-0808">Transferase</keyword>
<comment type="caution">
    <text evidence="1">The sequence shown here is derived from an EMBL/GenBank/DDBJ whole genome shotgun (WGS) entry which is preliminary data.</text>
</comment>
<dbReference type="GO" id="GO:0016301">
    <property type="term" value="F:kinase activity"/>
    <property type="evidence" value="ECO:0007669"/>
    <property type="project" value="UniProtKB-KW"/>
</dbReference>
<dbReference type="RefSeq" id="WP_132087060.1">
    <property type="nucleotide sequence ID" value="NZ_JANKAQ010000005.1"/>
</dbReference>
<dbReference type="OrthoDB" id="9781180at2"/>
<dbReference type="Gene3D" id="3.40.50.300">
    <property type="entry name" value="P-loop containing nucleotide triphosphate hydrolases"/>
    <property type="match status" value="1"/>
</dbReference>
<protein>
    <submittedName>
        <fullName evidence="1">Cytidylate kinase</fullName>
    </submittedName>
</protein>
<keyword evidence="1" id="KW-0418">Kinase</keyword>
<dbReference type="Proteomes" id="UP000295711">
    <property type="component" value="Unassembled WGS sequence"/>
</dbReference>
<proteinExistence type="predicted"/>
<keyword evidence="2" id="KW-1185">Reference proteome</keyword>
<sequence>MGNNYIITIGREYGSGGCEIGKKLAEKLGIGFYDKNLIDAAAEKSGIHIDMLHKADEKPANPLTNPFLHPGYEAGTINDRLFWTQSEVIRELAEKESCVIIGRCADFVLREHENVLKIFIQAPLADRIARISEKYLIEIPSEAKKEVLRNDKLRRSYYQFYTDSKWGGRDHKDLVINSSVLGIDGTVDFIKDFVDRKFNT</sequence>
<dbReference type="InterPro" id="IPR027417">
    <property type="entry name" value="P-loop_NTPase"/>
</dbReference>
<dbReference type="EMBL" id="SLXA01000001">
    <property type="protein sequence ID" value="TCO86251.1"/>
    <property type="molecule type" value="Genomic_DNA"/>
</dbReference>
<accession>A0A4R2LF35</accession>
<gene>
    <name evidence="1" type="ORF">EV212_10131</name>
</gene>
<evidence type="ECO:0000313" key="1">
    <source>
        <dbReference type="EMBL" id="TCO86251.1"/>
    </source>
</evidence>
<dbReference type="AlphaFoldDB" id="A0A4R2LF35"/>
<evidence type="ECO:0000313" key="2">
    <source>
        <dbReference type="Proteomes" id="UP000295711"/>
    </source>
</evidence>
<name>A0A4R2LF35_9FIRM</name>